<keyword evidence="3 7" id="KW-0812">Transmembrane</keyword>
<organism evidence="9 10">
    <name type="scientific">Polychaeton citri CBS 116435</name>
    <dbReference type="NCBI Taxonomy" id="1314669"/>
    <lineage>
        <taxon>Eukaryota</taxon>
        <taxon>Fungi</taxon>
        <taxon>Dikarya</taxon>
        <taxon>Ascomycota</taxon>
        <taxon>Pezizomycotina</taxon>
        <taxon>Dothideomycetes</taxon>
        <taxon>Dothideomycetidae</taxon>
        <taxon>Capnodiales</taxon>
        <taxon>Capnodiaceae</taxon>
        <taxon>Polychaeton</taxon>
    </lineage>
</organism>
<evidence type="ECO:0000313" key="9">
    <source>
        <dbReference type="EMBL" id="KAF2716834.1"/>
    </source>
</evidence>
<feature type="transmembrane region" description="Helical" evidence="7">
    <location>
        <begin position="390"/>
        <end position="414"/>
    </location>
</feature>
<dbReference type="OrthoDB" id="10262656at2759"/>
<dbReference type="Gene3D" id="1.20.1250.20">
    <property type="entry name" value="MFS general substrate transporter like domains"/>
    <property type="match status" value="1"/>
</dbReference>
<keyword evidence="5 7" id="KW-0472">Membrane</keyword>
<feature type="compositionally biased region" description="Basic and acidic residues" evidence="6">
    <location>
        <begin position="18"/>
        <end position="27"/>
    </location>
</feature>
<dbReference type="PANTHER" id="PTHR23504">
    <property type="entry name" value="MAJOR FACILITATOR SUPERFAMILY DOMAIN-CONTAINING PROTEIN 10"/>
    <property type="match status" value="1"/>
</dbReference>
<feature type="compositionally biased region" description="Basic and acidic residues" evidence="6">
    <location>
        <begin position="49"/>
        <end position="61"/>
    </location>
</feature>
<feature type="region of interest" description="Disordered" evidence="6">
    <location>
        <begin position="42"/>
        <end position="72"/>
    </location>
</feature>
<evidence type="ECO:0000256" key="7">
    <source>
        <dbReference type="SAM" id="Phobius"/>
    </source>
</evidence>
<dbReference type="Pfam" id="PF07690">
    <property type="entry name" value="MFS_1"/>
    <property type="match status" value="1"/>
</dbReference>
<feature type="transmembrane region" description="Helical" evidence="7">
    <location>
        <begin position="150"/>
        <end position="169"/>
    </location>
</feature>
<feature type="transmembrane region" description="Helical" evidence="7">
    <location>
        <begin position="105"/>
        <end position="130"/>
    </location>
</feature>
<dbReference type="GO" id="GO:0016020">
    <property type="term" value="C:membrane"/>
    <property type="evidence" value="ECO:0007669"/>
    <property type="project" value="UniProtKB-SubCell"/>
</dbReference>
<dbReference type="PRINTS" id="PR01035">
    <property type="entry name" value="TCRTETA"/>
</dbReference>
<protein>
    <submittedName>
        <fullName evidence="9">MFS general substrate transporter</fullName>
    </submittedName>
</protein>
<proteinExistence type="predicted"/>
<evidence type="ECO:0000256" key="5">
    <source>
        <dbReference type="ARBA" id="ARBA00023136"/>
    </source>
</evidence>
<evidence type="ECO:0000256" key="6">
    <source>
        <dbReference type="SAM" id="MobiDB-lite"/>
    </source>
</evidence>
<dbReference type="EMBL" id="MU003860">
    <property type="protein sequence ID" value="KAF2716834.1"/>
    <property type="molecule type" value="Genomic_DNA"/>
</dbReference>
<dbReference type="InterPro" id="IPR020846">
    <property type="entry name" value="MFS_dom"/>
</dbReference>
<feature type="non-terminal residue" evidence="9">
    <location>
        <position position="636"/>
    </location>
</feature>
<feature type="transmembrane region" description="Helical" evidence="7">
    <location>
        <begin position="239"/>
        <end position="262"/>
    </location>
</feature>
<evidence type="ECO:0000256" key="2">
    <source>
        <dbReference type="ARBA" id="ARBA00022448"/>
    </source>
</evidence>
<dbReference type="PROSITE" id="PS50850">
    <property type="entry name" value="MFS"/>
    <property type="match status" value="1"/>
</dbReference>
<evidence type="ECO:0000256" key="3">
    <source>
        <dbReference type="ARBA" id="ARBA00022692"/>
    </source>
</evidence>
<dbReference type="Proteomes" id="UP000799441">
    <property type="component" value="Unassembled WGS sequence"/>
</dbReference>
<feature type="non-terminal residue" evidence="9">
    <location>
        <position position="1"/>
    </location>
</feature>
<dbReference type="InterPro" id="IPR036259">
    <property type="entry name" value="MFS_trans_sf"/>
</dbReference>
<comment type="subcellular location">
    <subcellularLocation>
        <location evidence="1">Membrane</location>
        <topology evidence="1">Multi-pass membrane protein</topology>
    </subcellularLocation>
</comment>
<dbReference type="InterPro" id="IPR011701">
    <property type="entry name" value="MFS"/>
</dbReference>
<feature type="domain" description="Major facilitator superfamily (MFS) profile" evidence="8">
    <location>
        <begin position="104"/>
        <end position="628"/>
    </location>
</feature>
<feature type="transmembrane region" description="Helical" evidence="7">
    <location>
        <begin position="495"/>
        <end position="514"/>
    </location>
</feature>
<dbReference type="InterPro" id="IPR001958">
    <property type="entry name" value="Tet-R_TetA/multi-R_MdtG-like"/>
</dbReference>
<dbReference type="AlphaFoldDB" id="A0A9P4UJW9"/>
<dbReference type="CDD" id="cd17330">
    <property type="entry name" value="MFS_SLC46_TetA_like"/>
    <property type="match status" value="1"/>
</dbReference>
<sequence>VEELTSASTTLVGSARSTGEHSLDLKNGDKYAEAEFKVWDRQQNRRWHERGEGQDLQRQDSSDSDTLTSAHEDEAASTLVAGVSQEATTKDKPVSWSQLPRKDQLAILTLARLSEPLAATSLQAYMFYMLKSFETVSGEPPSDATVASQTGMLAAAFTGAQFATAIIWGRLADSQFMGRKRVILIGLLGSCISTLGFGFCKTFPAAVLWRIFGGLLNGNIGVMRTMISETIREKKFQSRAFLLLPMCFNIGCIIGPLMGGLLADPAGSYPALFGKIAWMKEWPYALPNIVTATFLALSILGVFFGLEETLEGRNHSPDWGLKVGRAVGRGLRNFLLCGRIKPQYAALNDYGDVELRTSLPGSAEATKKKKKRSYTGKHRLPFKRMWTRNVCFTLLAHFILAMHIGTFNVIWFVFLSTPRYDPATASGTSANTTTDGRALQLPPDYNPHAPFTFTGGLAFPPPTIGTALAILGVVGLFLQLSLFPRLSFKWGTERSLRGALILPPIAYMIAPYLSVLPSTSSPPNHASGFLVWLGIIVVLLIQVTARTFALPAMQILVNNACPHPSVLGTLHGFGQSTSSGARTLGPLLAGWIYGIGLEKGVVGLAWWCMASVAIVGAVAGRWVKEGDGREIWLEGE</sequence>
<evidence type="ECO:0000313" key="10">
    <source>
        <dbReference type="Proteomes" id="UP000799441"/>
    </source>
</evidence>
<dbReference type="GO" id="GO:0022857">
    <property type="term" value="F:transmembrane transporter activity"/>
    <property type="evidence" value="ECO:0007669"/>
    <property type="project" value="InterPro"/>
</dbReference>
<gene>
    <name evidence="9" type="ORF">K431DRAFT_201100</name>
</gene>
<feature type="transmembrane region" description="Helical" evidence="7">
    <location>
        <begin position="464"/>
        <end position="483"/>
    </location>
</feature>
<feature type="transmembrane region" description="Helical" evidence="7">
    <location>
        <begin position="205"/>
        <end position="227"/>
    </location>
</feature>
<comment type="caution">
    <text evidence="9">The sequence shown here is derived from an EMBL/GenBank/DDBJ whole genome shotgun (WGS) entry which is preliminary data.</text>
</comment>
<dbReference type="SUPFAM" id="SSF103473">
    <property type="entry name" value="MFS general substrate transporter"/>
    <property type="match status" value="1"/>
</dbReference>
<feature type="transmembrane region" description="Helical" evidence="7">
    <location>
        <begin position="526"/>
        <end position="545"/>
    </location>
</feature>
<keyword evidence="10" id="KW-1185">Reference proteome</keyword>
<accession>A0A9P4UJW9</accession>
<reference evidence="9" key="1">
    <citation type="journal article" date="2020" name="Stud. Mycol.">
        <title>101 Dothideomycetes genomes: a test case for predicting lifestyles and emergence of pathogens.</title>
        <authorList>
            <person name="Haridas S."/>
            <person name="Albert R."/>
            <person name="Binder M."/>
            <person name="Bloem J."/>
            <person name="Labutti K."/>
            <person name="Salamov A."/>
            <person name="Andreopoulos B."/>
            <person name="Baker S."/>
            <person name="Barry K."/>
            <person name="Bills G."/>
            <person name="Bluhm B."/>
            <person name="Cannon C."/>
            <person name="Castanera R."/>
            <person name="Culley D."/>
            <person name="Daum C."/>
            <person name="Ezra D."/>
            <person name="Gonzalez J."/>
            <person name="Henrissat B."/>
            <person name="Kuo A."/>
            <person name="Liang C."/>
            <person name="Lipzen A."/>
            <person name="Lutzoni F."/>
            <person name="Magnuson J."/>
            <person name="Mondo S."/>
            <person name="Nolan M."/>
            <person name="Ohm R."/>
            <person name="Pangilinan J."/>
            <person name="Park H.-J."/>
            <person name="Ramirez L."/>
            <person name="Alfaro M."/>
            <person name="Sun H."/>
            <person name="Tritt A."/>
            <person name="Yoshinaga Y."/>
            <person name="Zwiers L.-H."/>
            <person name="Turgeon B."/>
            <person name="Goodwin S."/>
            <person name="Spatafora J."/>
            <person name="Crous P."/>
            <person name="Grigoriev I."/>
        </authorList>
    </citation>
    <scope>NUCLEOTIDE SEQUENCE</scope>
    <source>
        <strain evidence="9">CBS 116435</strain>
    </source>
</reference>
<name>A0A9P4UJW9_9PEZI</name>
<keyword evidence="4 7" id="KW-1133">Transmembrane helix</keyword>
<feature type="compositionally biased region" description="Polar residues" evidence="6">
    <location>
        <begin position="1"/>
        <end position="17"/>
    </location>
</feature>
<keyword evidence="2" id="KW-0813">Transport</keyword>
<evidence type="ECO:0000259" key="8">
    <source>
        <dbReference type="PROSITE" id="PS50850"/>
    </source>
</evidence>
<feature type="transmembrane region" description="Helical" evidence="7">
    <location>
        <begin position="282"/>
        <end position="306"/>
    </location>
</feature>
<feature type="transmembrane region" description="Helical" evidence="7">
    <location>
        <begin position="181"/>
        <end position="199"/>
    </location>
</feature>
<evidence type="ECO:0000256" key="1">
    <source>
        <dbReference type="ARBA" id="ARBA00004141"/>
    </source>
</evidence>
<feature type="region of interest" description="Disordered" evidence="6">
    <location>
        <begin position="1"/>
        <end position="27"/>
    </location>
</feature>
<feature type="transmembrane region" description="Helical" evidence="7">
    <location>
        <begin position="604"/>
        <end position="623"/>
    </location>
</feature>
<evidence type="ECO:0000256" key="4">
    <source>
        <dbReference type="ARBA" id="ARBA00022989"/>
    </source>
</evidence>
<dbReference type="PANTHER" id="PTHR23504:SF6">
    <property type="entry name" value="MULTIDRUG TRANSPORTER, PUTATIVE (AFU_ORTHOLOGUE AFUA_4G08740)-RELATED"/>
    <property type="match status" value="1"/>
</dbReference>